<keyword evidence="5 7" id="KW-1133">Transmembrane helix</keyword>
<dbReference type="PANTHER" id="PTHR30193:SF1">
    <property type="entry name" value="ABC TRANSPORTER PERMEASE PROTEIN YESP-RELATED"/>
    <property type="match status" value="1"/>
</dbReference>
<feature type="transmembrane region" description="Helical" evidence="7">
    <location>
        <begin position="150"/>
        <end position="171"/>
    </location>
</feature>
<dbReference type="InterPro" id="IPR000515">
    <property type="entry name" value="MetI-like"/>
</dbReference>
<dbReference type="GO" id="GO:0005886">
    <property type="term" value="C:plasma membrane"/>
    <property type="evidence" value="ECO:0007669"/>
    <property type="project" value="UniProtKB-SubCell"/>
</dbReference>
<feature type="transmembrane region" description="Helical" evidence="7">
    <location>
        <begin position="53"/>
        <end position="75"/>
    </location>
</feature>
<keyword evidence="3" id="KW-1003">Cell membrane</keyword>
<dbReference type="Proteomes" id="UP000656813">
    <property type="component" value="Unassembled WGS sequence"/>
</dbReference>
<dbReference type="SUPFAM" id="SSF161098">
    <property type="entry name" value="MetI-like"/>
    <property type="match status" value="1"/>
</dbReference>
<feature type="transmembrane region" description="Helical" evidence="7">
    <location>
        <begin position="201"/>
        <end position="221"/>
    </location>
</feature>
<dbReference type="SUPFAM" id="SSF160964">
    <property type="entry name" value="MalF N-terminal region-like"/>
    <property type="match status" value="1"/>
</dbReference>
<reference evidence="9" key="1">
    <citation type="journal article" date="2014" name="Int. J. Syst. Evol. Microbiol.">
        <title>Complete genome sequence of Corynebacterium casei LMG S-19264T (=DSM 44701T), isolated from a smear-ripened cheese.</title>
        <authorList>
            <consortium name="US DOE Joint Genome Institute (JGI-PGF)"/>
            <person name="Walter F."/>
            <person name="Albersmeier A."/>
            <person name="Kalinowski J."/>
            <person name="Ruckert C."/>
        </authorList>
    </citation>
    <scope>NUCLEOTIDE SEQUENCE</scope>
    <source>
        <strain evidence="9">CGMCC 1.12777</strain>
    </source>
</reference>
<keyword evidence="2 7" id="KW-0813">Transport</keyword>
<evidence type="ECO:0000313" key="10">
    <source>
        <dbReference type="Proteomes" id="UP000656813"/>
    </source>
</evidence>
<dbReference type="RefSeq" id="WP_188495944.1">
    <property type="nucleotide sequence ID" value="NZ_BMFV01000003.1"/>
</dbReference>
<dbReference type="InterPro" id="IPR051393">
    <property type="entry name" value="ABC_transporter_permease"/>
</dbReference>
<evidence type="ECO:0000256" key="6">
    <source>
        <dbReference type="ARBA" id="ARBA00023136"/>
    </source>
</evidence>
<dbReference type="GO" id="GO:0055085">
    <property type="term" value="P:transmembrane transport"/>
    <property type="evidence" value="ECO:0007669"/>
    <property type="project" value="InterPro"/>
</dbReference>
<feature type="domain" description="ABC transmembrane type-1" evidence="8">
    <location>
        <begin position="113"/>
        <end position="324"/>
    </location>
</feature>
<dbReference type="EMBL" id="BMFV01000003">
    <property type="protein sequence ID" value="GGH76196.1"/>
    <property type="molecule type" value="Genomic_DNA"/>
</dbReference>
<comment type="subcellular location">
    <subcellularLocation>
        <location evidence="1 7">Cell membrane</location>
        <topology evidence="1 7">Multi-pass membrane protein</topology>
    </subcellularLocation>
</comment>
<evidence type="ECO:0000259" key="8">
    <source>
        <dbReference type="PROSITE" id="PS50928"/>
    </source>
</evidence>
<reference evidence="9" key="2">
    <citation type="submission" date="2020-09" db="EMBL/GenBank/DDBJ databases">
        <authorList>
            <person name="Sun Q."/>
            <person name="Zhou Y."/>
        </authorList>
    </citation>
    <scope>NUCLEOTIDE SEQUENCE</scope>
    <source>
        <strain evidence="9">CGMCC 1.12777</strain>
    </source>
</reference>
<dbReference type="PROSITE" id="PS50928">
    <property type="entry name" value="ABC_TM1"/>
    <property type="match status" value="1"/>
</dbReference>
<gene>
    <name evidence="9" type="ORF">GCM10007096_06260</name>
</gene>
<proteinExistence type="inferred from homology"/>
<feature type="transmembrane region" description="Helical" evidence="7">
    <location>
        <begin position="117"/>
        <end position="138"/>
    </location>
</feature>
<keyword evidence="6 7" id="KW-0472">Membrane</keyword>
<feature type="transmembrane region" description="Helical" evidence="7">
    <location>
        <begin position="274"/>
        <end position="294"/>
    </location>
</feature>
<feature type="transmembrane region" description="Helical" evidence="7">
    <location>
        <begin position="241"/>
        <end position="262"/>
    </location>
</feature>
<accession>A0A8J2ZTC5</accession>
<protein>
    <submittedName>
        <fullName evidence="9">Sugar ABC transporter permease</fullName>
    </submittedName>
</protein>
<evidence type="ECO:0000256" key="7">
    <source>
        <dbReference type="RuleBase" id="RU363032"/>
    </source>
</evidence>
<dbReference type="Gene3D" id="1.10.3720.10">
    <property type="entry name" value="MetI-like"/>
    <property type="match status" value="1"/>
</dbReference>
<dbReference type="InterPro" id="IPR035906">
    <property type="entry name" value="MetI-like_sf"/>
</dbReference>
<evidence type="ECO:0000256" key="1">
    <source>
        <dbReference type="ARBA" id="ARBA00004651"/>
    </source>
</evidence>
<keyword evidence="4 7" id="KW-0812">Transmembrane</keyword>
<dbReference type="PANTHER" id="PTHR30193">
    <property type="entry name" value="ABC TRANSPORTER PERMEASE PROTEIN"/>
    <property type="match status" value="1"/>
</dbReference>
<evidence type="ECO:0000313" key="9">
    <source>
        <dbReference type="EMBL" id="GGH76196.1"/>
    </source>
</evidence>
<name>A0A8J2ZTC5_9BACL</name>
<comment type="caution">
    <text evidence="9">The sequence shown here is derived from an EMBL/GenBank/DDBJ whole genome shotgun (WGS) entry which is preliminary data.</text>
</comment>
<organism evidence="9 10">
    <name type="scientific">Pullulanibacillus pueri</name>
    <dbReference type="NCBI Taxonomy" id="1437324"/>
    <lineage>
        <taxon>Bacteria</taxon>
        <taxon>Bacillati</taxon>
        <taxon>Bacillota</taxon>
        <taxon>Bacilli</taxon>
        <taxon>Bacillales</taxon>
        <taxon>Sporolactobacillaceae</taxon>
        <taxon>Pullulanibacillus</taxon>
    </lineage>
</organism>
<evidence type="ECO:0000256" key="5">
    <source>
        <dbReference type="ARBA" id="ARBA00022989"/>
    </source>
</evidence>
<dbReference type="Pfam" id="PF00528">
    <property type="entry name" value="BPD_transp_1"/>
    <property type="match status" value="1"/>
</dbReference>
<feature type="transmembrane region" description="Helical" evidence="7">
    <location>
        <begin position="306"/>
        <end position="332"/>
    </location>
</feature>
<dbReference type="AlphaFoldDB" id="A0A8J2ZTC5"/>
<evidence type="ECO:0000256" key="2">
    <source>
        <dbReference type="ARBA" id="ARBA00022448"/>
    </source>
</evidence>
<evidence type="ECO:0000256" key="4">
    <source>
        <dbReference type="ARBA" id="ARBA00022692"/>
    </source>
</evidence>
<comment type="similarity">
    <text evidence="7">Belongs to the binding-protein-dependent transport system permease family.</text>
</comment>
<evidence type="ECO:0000256" key="3">
    <source>
        <dbReference type="ARBA" id="ARBA00022475"/>
    </source>
</evidence>
<dbReference type="CDD" id="cd06261">
    <property type="entry name" value="TM_PBP2"/>
    <property type="match status" value="1"/>
</dbReference>
<keyword evidence="10" id="KW-1185">Reference proteome</keyword>
<sequence length="342" mass="39099">MRIKHFISRKTSLPSYLSSDQEIQTKPAVSTSKASLRAGLFRKRTKRSYENNLAGYIFISPWLIGFLLLTLWPIAQSFYLSFTQYSLLNDPTWIGVNNYSEIFLKDQVFRKSMVVTFTYVLFSVPLKLFFSLMIAILLNKSLKGMNLYRTAIYFPSLIGTSVAVAVLWRNMFSLDGYINHVLGWFGIHGVGWIANPHTSLWTLILLNTWQFGSTMIIFLAGLKQIPQDLYESASVDGAGRFGKFIHITLPMLSPVMFFNLVLEIIGSFQMFTQAFIITEGGPINSTYMYALYLFEKAFKYYQMGYASALAWILLAIIAILTGINFFVSRYWVFYESDGRGSK</sequence>